<protein>
    <recommendedName>
        <fullName evidence="2">Small ribosomal subunit protein mS35 mitochondrial conserved domain-containing protein</fullName>
    </recommendedName>
</protein>
<sequence length="430" mass="49984">MRRALSSLCSRNLHTSQKFKPNLNYINSSSSKIIHSPVISHFPSKFKFFSSSENDSSNQNASEPSPQSETPETSLAEPTKKEVSLNVEDINNKELKTRIEEYFNKGNEEALPSILEAILKRKLTRKHEHTDDELMEELQMKPLDDVNDQEFESDFEDAHSTDEEIEDLYDTTDLVKRRMASDQFFNMDDRKWDDMIKEATEHGYLRDTKECEEILQDMLSWDKILPDEIKKKVEVKFDEIGERVEKGEITPEEGYALFKEFEDGVVVECAKLMEKDAPQFDENMLPDKNKNLDDPPGEGPVLRWQTRVVFAPGGDAWHPKNRKVKLAVTVKELGLSKHQFRRLRELVGNRYHPGRDELTITSERFEHREENRKDCLRTLFGLIEEAGKANKMVEDVRTSYVKQRLKANPAFMERLRAKTMKLKESSLLHA</sequence>
<evidence type="ECO:0000313" key="3">
    <source>
        <dbReference type="EMBL" id="OIT31884.1"/>
    </source>
</evidence>
<dbReference type="PANTHER" id="PTHR13490:SF0">
    <property type="entry name" value="SMALL RIBOSOMAL SUBUNIT PROTEIN MS35"/>
    <property type="match status" value="1"/>
</dbReference>
<feature type="region of interest" description="Disordered" evidence="1">
    <location>
        <begin position="50"/>
        <end position="82"/>
    </location>
</feature>
<keyword evidence="4" id="KW-1185">Reference proteome</keyword>
<dbReference type="Gene3D" id="3.30.160.20">
    <property type="match status" value="1"/>
</dbReference>
<feature type="compositionally biased region" description="Polar residues" evidence="1">
    <location>
        <begin position="63"/>
        <end position="73"/>
    </location>
</feature>
<dbReference type="OrthoDB" id="283424at2759"/>
<organism evidence="3 4">
    <name type="scientific">Nicotiana attenuata</name>
    <name type="common">Coyote tobacco</name>
    <dbReference type="NCBI Taxonomy" id="49451"/>
    <lineage>
        <taxon>Eukaryota</taxon>
        <taxon>Viridiplantae</taxon>
        <taxon>Streptophyta</taxon>
        <taxon>Embryophyta</taxon>
        <taxon>Tracheophyta</taxon>
        <taxon>Spermatophyta</taxon>
        <taxon>Magnoliopsida</taxon>
        <taxon>eudicotyledons</taxon>
        <taxon>Gunneridae</taxon>
        <taxon>Pentapetalae</taxon>
        <taxon>asterids</taxon>
        <taxon>lamiids</taxon>
        <taxon>Solanales</taxon>
        <taxon>Solanaceae</taxon>
        <taxon>Nicotianoideae</taxon>
        <taxon>Nicotianeae</taxon>
        <taxon>Nicotiana</taxon>
    </lineage>
</organism>
<dbReference type="PANTHER" id="PTHR13490">
    <property type="entry name" value="MITOCHONDRIAL 28S RIBOSOMAL PROTEIN S28"/>
    <property type="match status" value="1"/>
</dbReference>
<dbReference type="SMR" id="A0A314KT14"/>
<reference evidence="3" key="1">
    <citation type="submission" date="2016-11" db="EMBL/GenBank/DDBJ databases">
        <title>The genome of Nicotiana attenuata.</title>
        <authorList>
            <person name="Xu S."/>
            <person name="Brockmoeller T."/>
            <person name="Gaquerel E."/>
            <person name="Navarro A."/>
            <person name="Kuhl H."/>
            <person name="Gase K."/>
            <person name="Ling Z."/>
            <person name="Zhou W."/>
            <person name="Kreitzer C."/>
            <person name="Stanke M."/>
            <person name="Tang H."/>
            <person name="Lyons E."/>
            <person name="Pandey P."/>
            <person name="Pandey S.P."/>
            <person name="Timmermann B."/>
            <person name="Baldwin I.T."/>
        </authorList>
    </citation>
    <scope>NUCLEOTIDE SEQUENCE [LARGE SCALE GENOMIC DNA]</scope>
    <source>
        <strain evidence="3">UT</strain>
    </source>
</reference>
<dbReference type="Proteomes" id="UP000187609">
    <property type="component" value="Unassembled WGS sequence"/>
</dbReference>
<evidence type="ECO:0000259" key="2">
    <source>
        <dbReference type="Pfam" id="PF10213"/>
    </source>
</evidence>
<dbReference type="GO" id="GO:0032543">
    <property type="term" value="P:mitochondrial translation"/>
    <property type="evidence" value="ECO:0007669"/>
    <property type="project" value="InterPro"/>
</dbReference>
<name>A0A314KT14_NICAT</name>
<dbReference type="GO" id="GO:0003735">
    <property type="term" value="F:structural constituent of ribosome"/>
    <property type="evidence" value="ECO:0007669"/>
    <property type="project" value="InterPro"/>
</dbReference>
<dbReference type="Pfam" id="PF10213">
    <property type="entry name" value="MRP-S28"/>
    <property type="match status" value="1"/>
</dbReference>
<accession>A0A314KT14</accession>
<feature type="compositionally biased region" description="Low complexity" evidence="1">
    <location>
        <begin position="50"/>
        <end position="62"/>
    </location>
</feature>
<evidence type="ECO:0000313" key="4">
    <source>
        <dbReference type="Proteomes" id="UP000187609"/>
    </source>
</evidence>
<dbReference type="InterPro" id="IPR019349">
    <property type="entry name" value="Ribosomal_mS35_mit"/>
</dbReference>
<dbReference type="GO" id="GO:0005763">
    <property type="term" value="C:mitochondrial small ribosomal subunit"/>
    <property type="evidence" value="ECO:0007669"/>
    <property type="project" value="TreeGrafter"/>
</dbReference>
<proteinExistence type="predicted"/>
<dbReference type="AlphaFoldDB" id="A0A314KT14"/>
<dbReference type="EMBL" id="MJEQ01001177">
    <property type="protein sequence ID" value="OIT31884.1"/>
    <property type="molecule type" value="Genomic_DNA"/>
</dbReference>
<feature type="domain" description="Small ribosomal subunit protein mS35 mitochondrial conserved" evidence="2">
    <location>
        <begin position="316"/>
        <end position="397"/>
    </location>
</feature>
<evidence type="ECO:0000256" key="1">
    <source>
        <dbReference type="SAM" id="MobiDB-lite"/>
    </source>
</evidence>
<dbReference type="Gramene" id="OIT31884">
    <property type="protein sequence ID" value="OIT31884"/>
    <property type="gene ID" value="A4A49_27855"/>
</dbReference>
<dbReference type="FunFam" id="3.30.160.20:FF:000055">
    <property type="entry name" value="Ribosomal protein S24/S35"/>
    <property type="match status" value="1"/>
</dbReference>
<dbReference type="InterPro" id="IPR039848">
    <property type="entry name" value="Ribosomal_mS35_mt"/>
</dbReference>
<dbReference type="KEGG" id="nau:109208122"/>
<dbReference type="STRING" id="49451.A0A314KT14"/>
<gene>
    <name evidence="3" type="ORF">A4A49_27855</name>
</gene>
<comment type="caution">
    <text evidence="3">The sequence shown here is derived from an EMBL/GenBank/DDBJ whole genome shotgun (WGS) entry which is preliminary data.</text>
</comment>